<gene>
    <name evidence="2" type="ORF">PDESU_02381</name>
</gene>
<dbReference type="InterPro" id="IPR053139">
    <property type="entry name" value="Surface_bspA-like"/>
</dbReference>
<dbReference type="Gene3D" id="3.80.10.10">
    <property type="entry name" value="Ribonuclease Inhibitor"/>
    <property type="match status" value="3"/>
</dbReference>
<dbReference type="RefSeq" id="WP_136079365.1">
    <property type="nucleotide sequence ID" value="NZ_CAAHFG010000001.1"/>
</dbReference>
<evidence type="ECO:0000313" key="2">
    <source>
        <dbReference type="EMBL" id="VGO13824.1"/>
    </source>
</evidence>
<dbReference type="InterPro" id="IPR032675">
    <property type="entry name" value="LRR_dom_sf"/>
</dbReference>
<dbReference type="SUPFAM" id="SSF52058">
    <property type="entry name" value="L domain-like"/>
    <property type="match status" value="2"/>
</dbReference>
<dbReference type="InterPro" id="IPR011050">
    <property type="entry name" value="Pectin_lyase_fold/virulence"/>
</dbReference>
<reference evidence="2 3" key="1">
    <citation type="submission" date="2019-04" db="EMBL/GenBank/DDBJ databases">
        <authorList>
            <person name="Van Vliet M D."/>
        </authorList>
    </citation>
    <scope>NUCLEOTIDE SEQUENCE [LARGE SCALE GENOMIC DNA]</scope>
    <source>
        <strain evidence="2 3">F1</strain>
    </source>
</reference>
<dbReference type="SUPFAM" id="SSF56436">
    <property type="entry name" value="C-type lectin-like"/>
    <property type="match status" value="1"/>
</dbReference>
<accession>A0A6C2U2E0</accession>
<sequence>MKMMYFIKPLKISVATLGLIIGGADGAIMINFGSNDAGSGWNNISPGDLNGGSVWPVDDEAGTPTSIGIQGFANLFADQTVYDGLTLGQPSSALWNSGVSKEWITPAAAQDYLANPSDGSIYMALSGLDTESSYRIELLGSIETVEIFQRYGIVRDSGLEIGIDRPALTYEGLDGTANLGTRSVGWESQDWVIWENVSPGVSGSTASIFGISPTNALLLGCGDVSGAGAVTAMRITILSEPSPIHYVNINNTTPESPYGSWATAATNIQDAVDVAVDGDTVLVTNGNYLLASEILVTNDIVVQSVNGYASTVVDGGGAVRCFNLTNSSCVVGGFTITNGYSSGDEVLPDEARGAGVFCSRGNASATVSSCVVIGNTATHLGGGMYYGTAINCLFVGNSAGFSGGGKFGGILESCTVVGNTAIFNGGGVDGSFLYPGEVRNSIVFGNTATADPDYMQFFASCSPFLTHGMDGNITNEPSFVDFEDGDFRLSAASPCINSGNNSYVSSANDLAGNPRISYGTIDMGAYEFMGAAALLGIFGDYEYYLTFEGMTIPDARALAASQGGHLATISSQAVNDYLDSRLRDMVSDTSWAVWVGLSDEISEGSFLWDSGQPLAFLNWLPNEPNNVGNEDFVIFELGAAVRPTIPGWKDQPMINGDFLRRRAVYEVPLPRVDFTYVVNASDTNTVTITGYTGTVGAVAMPSLIEGKTVTAIQDDAFNFNTVLTEVTIPDSVVSIGERAFYDCTNLEMITIGDGVVTIDDYAFFRCTGLTNIVIPESVSSIGFFAFASCSGISSVTVDANNSVFVSSDGVLFSKDLTELVLYPAGKSGNYAISNGVTSVGTGAFAILPGLTNIVIPDSVMSLGSYAFYACTGMESVTVPDSVNTISDSAFRECSGLTNVTLGAGLVSIGGDAFRNCENITGIEFPEGITFIGAGAFRNCTGLISIAWPEGISSIGNEVFANCPSLMHVEIPGSVVSIGNSAFTFCSGLIELVIPDSVMTIGNNAFQFCSAITNIVVGSGVESIGNYTFYGCTSLSKMHFRGDAPAIGMDALFDTGLSTVHYLGGTEGWGATYGGRPVVPWLSPVQVFLGSMGIESNEFGFNIVGTLGELAVVEVCTNLVSGNWEPVSSNAIPSGMLRHNDPESTNQVERYYRLVIP</sequence>
<feature type="domain" description="C-type lectin" evidence="1">
    <location>
        <begin position="538"/>
        <end position="650"/>
    </location>
</feature>
<dbReference type="AlphaFoldDB" id="A0A6C2U2E0"/>
<dbReference type="Pfam" id="PF13306">
    <property type="entry name" value="LRR_5"/>
    <property type="match status" value="3"/>
</dbReference>
<keyword evidence="3" id="KW-1185">Reference proteome</keyword>
<name>A0A6C2U2E0_PONDE</name>
<dbReference type="InterPro" id="IPR016186">
    <property type="entry name" value="C-type_lectin-like/link_sf"/>
</dbReference>
<dbReference type="CDD" id="cd00037">
    <property type="entry name" value="CLECT"/>
    <property type="match status" value="1"/>
</dbReference>
<dbReference type="SMART" id="SM00034">
    <property type="entry name" value="CLECT"/>
    <property type="match status" value="1"/>
</dbReference>
<dbReference type="Gene3D" id="2.160.20.10">
    <property type="entry name" value="Single-stranded right-handed beta-helix, Pectin lyase-like"/>
    <property type="match status" value="1"/>
</dbReference>
<evidence type="ECO:0000259" key="1">
    <source>
        <dbReference type="PROSITE" id="PS50041"/>
    </source>
</evidence>
<dbReference type="SUPFAM" id="SSF51126">
    <property type="entry name" value="Pectin lyase-like"/>
    <property type="match status" value="1"/>
</dbReference>
<dbReference type="PROSITE" id="PS50041">
    <property type="entry name" value="C_TYPE_LECTIN_2"/>
    <property type="match status" value="1"/>
</dbReference>
<dbReference type="InterPro" id="IPR026906">
    <property type="entry name" value="LRR_5"/>
</dbReference>
<dbReference type="Gene3D" id="3.10.100.10">
    <property type="entry name" value="Mannose-Binding Protein A, subunit A"/>
    <property type="match status" value="1"/>
</dbReference>
<dbReference type="InterPro" id="IPR001304">
    <property type="entry name" value="C-type_lectin-like"/>
</dbReference>
<organism evidence="2 3">
    <name type="scientific">Pontiella desulfatans</name>
    <dbReference type="NCBI Taxonomy" id="2750659"/>
    <lineage>
        <taxon>Bacteria</taxon>
        <taxon>Pseudomonadati</taxon>
        <taxon>Kiritimatiellota</taxon>
        <taxon>Kiritimatiellia</taxon>
        <taxon>Kiritimatiellales</taxon>
        <taxon>Pontiellaceae</taxon>
        <taxon>Pontiella</taxon>
    </lineage>
</organism>
<dbReference type="Pfam" id="PF00059">
    <property type="entry name" value="Lectin_C"/>
    <property type="match status" value="1"/>
</dbReference>
<dbReference type="NCBIfam" id="NF041518">
    <property type="entry name" value="choice_anch_Q"/>
    <property type="match status" value="1"/>
</dbReference>
<dbReference type="PANTHER" id="PTHR45661">
    <property type="entry name" value="SURFACE ANTIGEN"/>
    <property type="match status" value="1"/>
</dbReference>
<dbReference type="EMBL" id="CAAHFG010000001">
    <property type="protein sequence ID" value="VGO13824.1"/>
    <property type="molecule type" value="Genomic_DNA"/>
</dbReference>
<evidence type="ECO:0000313" key="3">
    <source>
        <dbReference type="Proteomes" id="UP000366872"/>
    </source>
</evidence>
<dbReference type="PANTHER" id="PTHR45661:SF3">
    <property type="entry name" value="IG-LIKE DOMAIN-CONTAINING PROTEIN"/>
    <property type="match status" value="1"/>
</dbReference>
<dbReference type="InterPro" id="IPR012334">
    <property type="entry name" value="Pectin_lyas_fold"/>
</dbReference>
<dbReference type="InterPro" id="IPR016187">
    <property type="entry name" value="CTDL_fold"/>
</dbReference>
<dbReference type="Proteomes" id="UP000366872">
    <property type="component" value="Unassembled WGS sequence"/>
</dbReference>
<proteinExistence type="predicted"/>
<dbReference type="InterPro" id="IPR059226">
    <property type="entry name" value="Choice_anch_Q_dom"/>
</dbReference>
<protein>
    <recommendedName>
        <fullName evidence="1">C-type lectin domain-containing protein</fullName>
    </recommendedName>
</protein>